<dbReference type="AlphaFoldDB" id="R2RD40"/>
<evidence type="ECO:0000256" key="5">
    <source>
        <dbReference type="ARBA" id="ARBA00022777"/>
    </source>
</evidence>
<dbReference type="Gene3D" id="3.40.50.10440">
    <property type="entry name" value="Dihydroxyacetone kinase, domain 1"/>
    <property type="match status" value="1"/>
</dbReference>
<evidence type="ECO:0000256" key="3">
    <source>
        <dbReference type="ARBA" id="ARBA00012095"/>
    </source>
</evidence>
<feature type="domain" description="DhaK" evidence="8">
    <location>
        <begin position="1"/>
        <end position="294"/>
    </location>
</feature>
<evidence type="ECO:0000256" key="1">
    <source>
        <dbReference type="ARBA" id="ARBA00001113"/>
    </source>
</evidence>
<dbReference type="PANTHER" id="PTHR28629">
    <property type="entry name" value="TRIOKINASE/FMN CYCLASE"/>
    <property type="match status" value="1"/>
</dbReference>
<gene>
    <name evidence="10" type="ORF">I585_02753</name>
    <name evidence="9" type="ORF">UAI_03570</name>
</gene>
<dbReference type="GO" id="GO:0019563">
    <property type="term" value="P:glycerol catabolic process"/>
    <property type="evidence" value="ECO:0007669"/>
    <property type="project" value="TreeGrafter"/>
</dbReference>
<proteinExistence type="predicted"/>
<comment type="catalytic activity">
    <reaction evidence="1">
        <text>dihydroxyacetone + phosphoenolpyruvate = dihydroxyacetone phosphate + pyruvate</text>
        <dbReference type="Rhea" id="RHEA:18381"/>
        <dbReference type="ChEBI" id="CHEBI:15361"/>
        <dbReference type="ChEBI" id="CHEBI:16016"/>
        <dbReference type="ChEBI" id="CHEBI:57642"/>
        <dbReference type="ChEBI" id="CHEBI:58702"/>
        <dbReference type="EC" id="2.7.1.121"/>
    </reaction>
</comment>
<sequence length="296" mass="31795">MIVSKVMSEEPRVRIIVGGGAGHEPLFLGYVGKDFADAAVVGNINTSPAPDACYRSVKAVDSGKGSLFLYGNYAGDVMNFDMGAEMALDEDGIRVETVVVTDDVYSSKNKKDRRGVAGDVPVFKVAGSAAAKGYDLDTVKAVTERANDNTYSMGVALSSSTLPVTGKAIFEMAEDEMEVGMGIHGEPGIERSKIKPADEVVDEIMDHILADSGIAKGDKVYVLVNGLGGLPVMDQYVCYRRVNQILNEKGIEIHKAEVGNYATSMDMIGMSVTLLKLDNEIEELLDTPCDTPYYKI</sequence>
<comment type="subunit">
    <text evidence="7">Homodimer. The dihydroxyacetone kinase complex is composed of a homodimer of DhaM, a homodimer of DhaK and the subunit DhaL.</text>
</comment>
<dbReference type="FunFam" id="3.30.1180.20:FF:000002">
    <property type="entry name" value="Dihydroxyacetone kinase subunit DhaK"/>
    <property type="match status" value="1"/>
</dbReference>
<evidence type="ECO:0000256" key="2">
    <source>
        <dbReference type="ARBA" id="ARBA00004745"/>
    </source>
</evidence>
<keyword evidence="4" id="KW-0808">Transferase</keyword>
<dbReference type="PANTHER" id="PTHR28629:SF4">
    <property type="entry name" value="TRIOKINASE_FMN CYCLASE"/>
    <property type="match status" value="1"/>
</dbReference>
<dbReference type="InterPro" id="IPR050861">
    <property type="entry name" value="Dihydroxyacetone_Kinase"/>
</dbReference>
<dbReference type="InterPro" id="IPR004006">
    <property type="entry name" value="DhaK_dom"/>
</dbReference>
<accession>R2RD40</accession>
<keyword evidence="6" id="KW-0319">Glycerol metabolism</keyword>
<protein>
    <recommendedName>
        <fullName evidence="3">phosphoenolpyruvate--glycerone phosphotransferase</fullName>
        <ecNumber evidence="3">2.7.1.121</ecNumber>
    </recommendedName>
</protein>
<evidence type="ECO:0000256" key="4">
    <source>
        <dbReference type="ARBA" id="ARBA00022679"/>
    </source>
</evidence>
<keyword evidence="5" id="KW-0418">Kinase</keyword>
<reference evidence="10 12" key="2">
    <citation type="submission" date="2013-03" db="EMBL/GenBank/DDBJ databases">
        <title>The Genome Sequence of Enterococcus malodoratus ATCC_43197 (PacBio/Illumina hybrid assembly).</title>
        <authorList>
            <consortium name="The Broad Institute Genomics Platform"/>
            <consortium name="The Broad Institute Genome Sequencing Center for Infectious Disease"/>
            <person name="Earl A."/>
            <person name="Russ C."/>
            <person name="Gilmore M."/>
            <person name="Surin D."/>
            <person name="Walker B."/>
            <person name="Young S."/>
            <person name="Zeng Q."/>
            <person name="Gargeya S."/>
            <person name="Fitzgerald M."/>
            <person name="Haas B."/>
            <person name="Abouelleil A."/>
            <person name="Allen A.W."/>
            <person name="Alvarado L."/>
            <person name="Arachchi H.M."/>
            <person name="Berlin A.M."/>
            <person name="Chapman S.B."/>
            <person name="Gainer-Dewar J."/>
            <person name="Goldberg J."/>
            <person name="Griggs A."/>
            <person name="Gujja S."/>
            <person name="Hansen M."/>
            <person name="Howarth C."/>
            <person name="Imamovic A."/>
            <person name="Ireland A."/>
            <person name="Larimer J."/>
            <person name="McCowan C."/>
            <person name="Murphy C."/>
            <person name="Pearson M."/>
            <person name="Poon T.W."/>
            <person name="Priest M."/>
            <person name="Roberts A."/>
            <person name="Saif S."/>
            <person name="Shea T."/>
            <person name="Sisk P."/>
            <person name="Sykes S."/>
            <person name="Wortman J."/>
            <person name="Nusbaum C."/>
            <person name="Birren B."/>
        </authorList>
    </citation>
    <scope>NUCLEOTIDE SEQUENCE [LARGE SCALE GENOMIC DNA]</scope>
    <source>
        <strain evidence="10 12">ATCC 43197</strain>
    </source>
</reference>
<dbReference type="EMBL" id="AJAK01000023">
    <property type="protein sequence ID" value="EOH73894.1"/>
    <property type="molecule type" value="Genomic_DNA"/>
</dbReference>
<dbReference type="SUPFAM" id="SSF82549">
    <property type="entry name" value="DAK1/DegV-like"/>
    <property type="match status" value="1"/>
</dbReference>
<dbReference type="GO" id="GO:0004371">
    <property type="term" value="F:glycerone kinase activity"/>
    <property type="evidence" value="ECO:0007669"/>
    <property type="project" value="InterPro"/>
</dbReference>
<dbReference type="Pfam" id="PF02733">
    <property type="entry name" value="Dak1"/>
    <property type="match status" value="1"/>
</dbReference>
<evidence type="ECO:0000313" key="10">
    <source>
        <dbReference type="EMBL" id="EOT67232.1"/>
    </source>
</evidence>
<dbReference type="PROSITE" id="PS51481">
    <property type="entry name" value="DHAK"/>
    <property type="match status" value="1"/>
</dbReference>
<dbReference type="GO" id="GO:0047324">
    <property type="term" value="F:phosphoenolpyruvate-glycerone phosphotransferase activity"/>
    <property type="evidence" value="ECO:0007669"/>
    <property type="project" value="UniProtKB-EC"/>
</dbReference>
<dbReference type="eggNOG" id="COG2376">
    <property type="taxonomic scope" value="Bacteria"/>
</dbReference>
<evidence type="ECO:0000259" key="8">
    <source>
        <dbReference type="PROSITE" id="PS51481"/>
    </source>
</evidence>
<evidence type="ECO:0000256" key="7">
    <source>
        <dbReference type="ARBA" id="ARBA00046577"/>
    </source>
</evidence>
<keyword evidence="12" id="KW-1185">Reference proteome</keyword>
<dbReference type="PATRIC" id="fig|1158601.3.peg.3543"/>
<dbReference type="GO" id="GO:0005829">
    <property type="term" value="C:cytosol"/>
    <property type="evidence" value="ECO:0007669"/>
    <property type="project" value="TreeGrafter"/>
</dbReference>
<comment type="caution">
    <text evidence="9">The sequence shown here is derived from an EMBL/GenBank/DDBJ whole genome shotgun (WGS) entry which is preliminary data.</text>
</comment>
<dbReference type="Proteomes" id="UP000013783">
    <property type="component" value="Unassembled WGS sequence"/>
</dbReference>
<dbReference type="FunFam" id="3.40.50.10440:FF:000001">
    <property type="entry name" value="Dihydroxyacetone kinase, DhaK subunit"/>
    <property type="match status" value="1"/>
</dbReference>
<evidence type="ECO:0000256" key="6">
    <source>
        <dbReference type="ARBA" id="ARBA00022798"/>
    </source>
</evidence>
<dbReference type="Gene3D" id="3.30.1180.20">
    <property type="entry name" value="Dihydroxyacetone kinase, domain 2"/>
    <property type="match status" value="1"/>
</dbReference>
<evidence type="ECO:0000313" key="11">
    <source>
        <dbReference type="Proteomes" id="UP000013783"/>
    </source>
</evidence>
<dbReference type="EMBL" id="ASWA01000003">
    <property type="protein sequence ID" value="EOT67232.1"/>
    <property type="molecule type" value="Genomic_DNA"/>
</dbReference>
<dbReference type="STRING" id="71451.RV07_GL004271"/>
<evidence type="ECO:0000313" key="12">
    <source>
        <dbReference type="Proteomes" id="UP000014148"/>
    </source>
</evidence>
<dbReference type="Proteomes" id="UP000014148">
    <property type="component" value="Unassembled WGS sequence"/>
</dbReference>
<name>R2RD40_9ENTE</name>
<evidence type="ECO:0000313" key="9">
    <source>
        <dbReference type="EMBL" id="EOH73894.1"/>
    </source>
</evidence>
<organism evidence="9 11">
    <name type="scientific">Enterococcus malodoratus ATCC 43197</name>
    <dbReference type="NCBI Taxonomy" id="1158601"/>
    <lineage>
        <taxon>Bacteria</taxon>
        <taxon>Bacillati</taxon>
        <taxon>Bacillota</taxon>
        <taxon>Bacilli</taxon>
        <taxon>Lactobacillales</taxon>
        <taxon>Enterococcaceae</taxon>
        <taxon>Enterococcus</taxon>
    </lineage>
</organism>
<dbReference type="EC" id="2.7.1.121" evidence="3"/>
<reference evidence="9 11" key="1">
    <citation type="submission" date="2013-02" db="EMBL/GenBank/DDBJ databases">
        <title>The Genome Sequence of Enterococcus malodoratus ATCC_43197.</title>
        <authorList>
            <consortium name="The Broad Institute Genome Sequencing Platform"/>
            <consortium name="The Broad Institute Genome Sequencing Center for Infectious Disease"/>
            <person name="Earl A.M."/>
            <person name="Gilmore M.S."/>
            <person name="Lebreton F."/>
            <person name="Walker B."/>
            <person name="Young S.K."/>
            <person name="Zeng Q."/>
            <person name="Gargeya S."/>
            <person name="Fitzgerald M."/>
            <person name="Haas B."/>
            <person name="Abouelleil A."/>
            <person name="Alvarado L."/>
            <person name="Arachchi H.M."/>
            <person name="Berlin A.M."/>
            <person name="Chapman S.B."/>
            <person name="Dewar J."/>
            <person name="Goldberg J."/>
            <person name="Griggs A."/>
            <person name="Gujja S."/>
            <person name="Hansen M."/>
            <person name="Howarth C."/>
            <person name="Imamovic A."/>
            <person name="Larimer J."/>
            <person name="McCowan C."/>
            <person name="Murphy C."/>
            <person name="Neiman D."/>
            <person name="Pearson M."/>
            <person name="Priest M."/>
            <person name="Roberts A."/>
            <person name="Saif S."/>
            <person name="Shea T."/>
            <person name="Sisk P."/>
            <person name="Sykes S."/>
            <person name="Wortman J."/>
            <person name="Nusbaum C."/>
            <person name="Birren B."/>
        </authorList>
    </citation>
    <scope>NUCLEOTIDE SEQUENCE [LARGE SCALE GENOMIC DNA]</scope>
    <source>
        <strain evidence="9 11">ATCC 43197</strain>
    </source>
</reference>
<comment type="pathway">
    <text evidence="2">Polyol metabolism; glycerol degradation.</text>
</comment>